<evidence type="ECO:0000313" key="2">
    <source>
        <dbReference type="Proteomes" id="UP000320239"/>
    </source>
</evidence>
<evidence type="ECO:0000313" key="1">
    <source>
        <dbReference type="EMBL" id="TWG25055.1"/>
    </source>
</evidence>
<dbReference type="AlphaFoldDB" id="A0A561WMH2"/>
<dbReference type="Gene3D" id="3.40.710.10">
    <property type="entry name" value="DD-peptidase/beta-lactamase superfamily"/>
    <property type="match status" value="1"/>
</dbReference>
<sequence>MLTVDVPSTMLHGGADEGYGPVVDAVRRNFAEKREIGSARAVYRGGRKVVDLCGGYRDGVAREVALRHAWSTEVLGEMPQR</sequence>
<dbReference type="Proteomes" id="UP000320239">
    <property type="component" value="Unassembled WGS sequence"/>
</dbReference>
<gene>
    <name evidence="1" type="ORF">FHX34_10114</name>
</gene>
<protein>
    <submittedName>
        <fullName evidence="1">Uncharacterized protein</fullName>
    </submittedName>
</protein>
<comment type="caution">
    <text evidence="1">The sequence shown here is derived from an EMBL/GenBank/DDBJ whole genome shotgun (WGS) entry which is preliminary data.</text>
</comment>
<name>A0A561WMH2_ACTTI</name>
<dbReference type="EMBL" id="VIWY01000001">
    <property type="protein sequence ID" value="TWG25055.1"/>
    <property type="molecule type" value="Genomic_DNA"/>
</dbReference>
<organism evidence="1 2">
    <name type="scientific">Actinoplanes teichomyceticus</name>
    <dbReference type="NCBI Taxonomy" id="1867"/>
    <lineage>
        <taxon>Bacteria</taxon>
        <taxon>Bacillati</taxon>
        <taxon>Actinomycetota</taxon>
        <taxon>Actinomycetes</taxon>
        <taxon>Micromonosporales</taxon>
        <taxon>Micromonosporaceae</taxon>
        <taxon>Actinoplanes</taxon>
    </lineage>
</organism>
<keyword evidence="2" id="KW-1185">Reference proteome</keyword>
<reference evidence="1 2" key="1">
    <citation type="submission" date="2019-06" db="EMBL/GenBank/DDBJ databases">
        <title>Sequencing the genomes of 1000 actinobacteria strains.</title>
        <authorList>
            <person name="Klenk H.-P."/>
        </authorList>
    </citation>
    <scope>NUCLEOTIDE SEQUENCE [LARGE SCALE GENOMIC DNA]</scope>
    <source>
        <strain evidence="1 2">DSM 43866</strain>
    </source>
</reference>
<dbReference type="InterPro" id="IPR012338">
    <property type="entry name" value="Beta-lactam/transpept-like"/>
</dbReference>
<accession>A0A561WMH2</accession>
<proteinExistence type="predicted"/>